<reference evidence="2" key="1">
    <citation type="submission" date="2019-08" db="EMBL/GenBank/DDBJ databases">
        <title>Reference gene set and small RNA set construction with multiple tissues from Davidia involucrata Baill.</title>
        <authorList>
            <person name="Yang H."/>
            <person name="Zhou C."/>
            <person name="Li G."/>
            <person name="Wang J."/>
            <person name="Gao P."/>
            <person name="Wang M."/>
            <person name="Wang R."/>
            <person name="Zhao Y."/>
        </authorList>
    </citation>
    <scope>NUCLEOTIDE SEQUENCE</scope>
    <source>
        <tissue evidence="2">Mixed with DoveR01_LX</tissue>
    </source>
</reference>
<sequence length="381" mass="44547">MDRNKRQRKPAIEGDTSSLPCEIVYNILSRLPVKSLMRFQCICKPWHAVISDPEFAKTHFSLNPRQRLLCSDSSGSFYSIDYESSCPAYSRKYSREERILFQLKNDDSIDCEERIFFPLKKDPKTQVLCSCNGLVLLRLHDDKKYALWNPSTRAYKEFLCPYDIYFFSLWGLCYDSSNHDYKVVLIQFYDPRLLLVYNLKSNSWKKIREFPCSIIGGDKYGGVIMNGNLHWVVVKGSEDIKSRAIVCFDLIEDEFKEVPQPNFGVVKIKFHVNIMGGCLCVYRDMSLNEIEDRFEVWVMKEYGMENSWTKLFIIPRKRSLYHLKILCFTKKGEVVMAANKERLVIYNPKEKKFGNLMKLKGDTRVTLTAISYLDTLVSPSW</sequence>
<dbReference type="Pfam" id="PF07734">
    <property type="entry name" value="FBA_1"/>
    <property type="match status" value="1"/>
</dbReference>
<dbReference type="PANTHER" id="PTHR31672:SF13">
    <property type="entry name" value="F-BOX PROTEIN CPR30-LIKE"/>
    <property type="match status" value="1"/>
</dbReference>
<dbReference type="InterPro" id="IPR036047">
    <property type="entry name" value="F-box-like_dom_sf"/>
</dbReference>
<dbReference type="SMART" id="SM00256">
    <property type="entry name" value="FBOX"/>
    <property type="match status" value="1"/>
</dbReference>
<protein>
    <submittedName>
        <fullName evidence="2">Putative F-box protein CPR30-like</fullName>
    </submittedName>
</protein>
<dbReference type="InterPro" id="IPR050796">
    <property type="entry name" value="SCF_F-box_component"/>
</dbReference>
<dbReference type="Gene3D" id="1.20.1280.50">
    <property type="match status" value="1"/>
</dbReference>
<accession>A0A5B7BHI8</accession>
<dbReference type="Pfam" id="PF00646">
    <property type="entry name" value="F-box"/>
    <property type="match status" value="1"/>
</dbReference>
<feature type="domain" description="F-box" evidence="1">
    <location>
        <begin position="13"/>
        <end position="59"/>
    </location>
</feature>
<dbReference type="PROSITE" id="PS50181">
    <property type="entry name" value="FBOX"/>
    <property type="match status" value="1"/>
</dbReference>
<dbReference type="EMBL" id="GHES01037127">
    <property type="protein sequence ID" value="MPA67686.1"/>
    <property type="molecule type" value="Transcribed_RNA"/>
</dbReference>
<dbReference type="InterPro" id="IPR001810">
    <property type="entry name" value="F-box_dom"/>
</dbReference>
<dbReference type="SUPFAM" id="SSF50965">
    <property type="entry name" value="Galactose oxidase, central domain"/>
    <property type="match status" value="1"/>
</dbReference>
<dbReference type="CDD" id="cd22157">
    <property type="entry name" value="F-box_AtFBW1-like"/>
    <property type="match status" value="1"/>
</dbReference>
<dbReference type="NCBIfam" id="TIGR01640">
    <property type="entry name" value="F_box_assoc_1"/>
    <property type="match status" value="1"/>
</dbReference>
<dbReference type="InterPro" id="IPR011043">
    <property type="entry name" value="Gal_Oxase/kelch_b-propeller"/>
</dbReference>
<organism evidence="2">
    <name type="scientific">Davidia involucrata</name>
    <name type="common">Dove tree</name>
    <dbReference type="NCBI Taxonomy" id="16924"/>
    <lineage>
        <taxon>Eukaryota</taxon>
        <taxon>Viridiplantae</taxon>
        <taxon>Streptophyta</taxon>
        <taxon>Embryophyta</taxon>
        <taxon>Tracheophyta</taxon>
        <taxon>Spermatophyta</taxon>
        <taxon>Magnoliopsida</taxon>
        <taxon>eudicotyledons</taxon>
        <taxon>Gunneridae</taxon>
        <taxon>Pentapetalae</taxon>
        <taxon>asterids</taxon>
        <taxon>Cornales</taxon>
        <taxon>Nyssaceae</taxon>
        <taxon>Davidia</taxon>
    </lineage>
</organism>
<evidence type="ECO:0000313" key="2">
    <source>
        <dbReference type="EMBL" id="MPA67686.1"/>
    </source>
</evidence>
<dbReference type="InterPro" id="IPR017451">
    <property type="entry name" value="F-box-assoc_interact_dom"/>
</dbReference>
<dbReference type="SUPFAM" id="SSF81383">
    <property type="entry name" value="F-box domain"/>
    <property type="match status" value="1"/>
</dbReference>
<gene>
    <name evidence="2" type="ORF">Din_037127</name>
</gene>
<evidence type="ECO:0000259" key="1">
    <source>
        <dbReference type="PROSITE" id="PS50181"/>
    </source>
</evidence>
<name>A0A5B7BHI8_DAVIN</name>
<dbReference type="AlphaFoldDB" id="A0A5B7BHI8"/>
<dbReference type="PANTHER" id="PTHR31672">
    <property type="entry name" value="BNACNNG10540D PROTEIN"/>
    <property type="match status" value="1"/>
</dbReference>
<dbReference type="InterPro" id="IPR006527">
    <property type="entry name" value="F-box-assoc_dom_typ1"/>
</dbReference>
<proteinExistence type="predicted"/>